<sequence length="397" mass="43843">MALTQESVLSFLLDRGGKVRNSELVNHFKSLISGGGDPAEKQHNRELFKRLVNSVAVVRQLDDVKFVVVKKRYQDFVKEDAEGDAQNAQMDESFARTPPVRVPAEPDRRTTKEDNNKGRVEESRSLSDSTALRVLSLSGEQPCGAAVQSPGRDSAPASNKTDTQQAPQTANCSCKVGSFKTSQSWESKRSEGVMNPPGSHLVRPQSKTRAADEASKYSESVPLDPLAHEWLVKCAAGLWGQIYALMLRDTRLVQRKDFMSGFTALHWAAKAGNRDMVLKLMEISNRKDTRVNVNSKSHGGYTPLHIAAMHGHDEVMVLLVQHYGANVNERDNNGKKAFHYLQKGASAEVRGLLGGLMGSRSKQLQNNELLSGNKVSNKEQDLLNKSNFVFAVNMKTI</sequence>
<feature type="domain" description="SOWAHA-C winged helix-turn-helix" evidence="6">
    <location>
        <begin position="3"/>
        <end position="87"/>
    </location>
</feature>
<evidence type="ECO:0000256" key="1">
    <source>
        <dbReference type="ARBA" id="ARBA00022737"/>
    </source>
</evidence>
<name>A0A8C6LH43_NOTFU</name>
<dbReference type="Pfam" id="PF25877">
    <property type="entry name" value="WHD_SOWAH"/>
    <property type="match status" value="1"/>
</dbReference>
<feature type="region of interest" description="Disordered" evidence="5">
    <location>
        <begin position="82"/>
        <end position="172"/>
    </location>
</feature>
<organism evidence="7 8">
    <name type="scientific">Nothobranchius furzeri</name>
    <name type="common">Turquoise killifish</name>
    <dbReference type="NCBI Taxonomy" id="105023"/>
    <lineage>
        <taxon>Eukaryota</taxon>
        <taxon>Metazoa</taxon>
        <taxon>Chordata</taxon>
        <taxon>Craniata</taxon>
        <taxon>Vertebrata</taxon>
        <taxon>Euteleostomi</taxon>
        <taxon>Actinopterygii</taxon>
        <taxon>Neopterygii</taxon>
        <taxon>Teleostei</taxon>
        <taxon>Neoteleostei</taxon>
        <taxon>Acanthomorphata</taxon>
        <taxon>Ovalentaria</taxon>
        <taxon>Atherinomorphae</taxon>
        <taxon>Cyprinodontiformes</taxon>
        <taxon>Nothobranchiidae</taxon>
        <taxon>Nothobranchius</taxon>
    </lineage>
</organism>
<reference evidence="7" key="2">
    <citation type="submission" date="2025-08" db="UniProtKB">
        <authorList>
            <consortium name="Ensembl"/>
        </authorList>
    </citation>
    <scope>IDENTIFICATION</scope>
</reference>
<dbReference type="InterPro" id="IPR036770">
    <property type="entry name" value="Ankyrin_rpt-contain_sf"/>
</dbReference>
<dbReference type="PROSITE" id="PS50088">
    <property type="entry name" value="ANK_REPEAT"/>
    <property type="match status" value="2"/>
</dbReference>
<dbReference type="GeneTree" id="ENSGT00950000183003"/>
<feature type="repeat" description="ANK" evidence="4">
    <location>
        <begin position="299"/>
        <end position="332"/>
    </location>
</feature>
<dbReference type="Ensembl" id="ENSNFUT00015019610.1">
    <property type="protein sequence ID" value="ENSNFUP00015018757.1"/>
    <property type="gene ID" value="ENSNFUG00015008927.1"/>
</dbReference>
<feature type="compositionally biased region" description="Basic and acidic residues" evidence="5">
    <location>
        <begin position="104"/>
        <end position="125"/>
    </location>
</feature>
<dbReference type="SMART" id="SM00248">
    <property type="entry name" value="ANK"/>
    <property type="match status" value="2"/>
</dbReference>
<accession>A0A8C6LH43</accession>
<evidence type="ECO:0000313" key="7">
    <source>
        <dbReference type="Ensembl" id="ENSNFUP00015018757.1"/>
    </source>
</evidence>
<dbReference type="SUPFAM" id="SSF48403">
    <property type="entry name" value="Ankyrin repeat"/>
    <property type="match status" value="1"/>
</dbReference>
<reference evidence="7" key="3">
    <citation type="submission" date="2025-09" db="UniProtKB">
        <authorList>
            <consortium name="Ensembl"/>
        </authorList>
    </citation>
    <scope>IDENTIFICATION</scope>
</reference>
<keyword evidence="2 4" id="KW-0040">ANK repeat</keyword>
<dbReference type="PANTHER" id="PTHR14491:SF2">
    <property type="entry name" value="ANKYRIN REPEAT DOMAIN-CONTAINING PROTEIN SOWAHA"/>
    <property type="match status" value="1"/>
</dbReference>
<evidence type="ECO:0000256" key="3">
    <source>
        <dbReference type="ARBA" id="ARBA00038122"/>
    </source>
</evidence>
<feature type="repeat" description="ANK" evidence="4">
    <location>
        <begin position="260"/>
        <end position="292"/>
    </location>
</feature>
<comment type="similarity">
    <text evidence="3">Belongs to the SOWAH family.</text>
</comment>
<reference evidence="7" key="1">
    <citation type="submission" date="2014-08" db="EMBL/GenBank/DDBJ databases">
        <authorList>
            <person name="Senf B."/>
            <person name="Petzold A."/>
            <person name="Downie B.R."/>
            <person name="Koch P."/>
            <person name="Platzer M."/>
        </authorList>
    </citation>
    <scope>NUCLEOTIDE SEQUENCE [LARGE SCALE GENOMIC DNA]</scope>
    <source>
        <strain evidence="7">GRZ</strain>
    </source>
</reference>
<feature type="region of interest" description="Disordered" evidence="5">
    <location>
        <begin position="185"/>
        <end position="213"/>
    </location>
</feature>
<dbReference type="Gene3D" id="1.25.40.20">
    <property type="entry name" value="Ankyrin repeat-containing domain"/>
    <property type="match status" value="1"/>
</dbReference>
<keyword evidence="1" id="KW-0677">Repeat</keyword>
<keyword evidence="8" id="KW-1185">Reference proteome</keyword>
<dbReference type="AlphaFoldDB" id="A0A8C6LH43"/>
<dbReference type="Pfam" id="PF00023">
    <property type="entry name" value="Ank"/>
    <property type="match status" value="2"/>
</dbReference>
<dbReference type="PRINTS" id="PR01415">
    <property type="entry name" value="ANKYRIN"/>
</dbReference>
<evidence type="ECO:0000256" key="4">
    <source>
        <dbReference type="PROSITE-ProRule" id="PRU00023"/>
    </source>
</evidence>
<dbReference type="PROSITE" id="PS50297">
    <property type="entry name" value="ANK_REP_REGION"/>
    <property type="match status" value="2"/>
</dbReference>
<protein>
    <submittedName>
        <fullName evidence="7">Sosondowah ankyrin repeat domain family member Ab</fullName>
    </submittedName>
</protein>
<evidence type="ECO:0000259" key="6">
    <source>
        <dbReference type="Pfam" id="PF25877"/>
    </source>
</evidence>
<evidence type="ECO:0000256" key="5">
    <source>
        <dbReference type="SAM" id="MobiDB-lite"/>
    </source>
</evidence>
<dbReference type="InterPro" id="IPR058889">
    <property type="entry name" value="WHD_SOWAHA-C"/>
</dbReference>
<proteinExistence type="inferred from homology"/>
<feature type="compositionally biased region" description="Polar residues" evidence="5">
    <location>
        <begin position="156"/>
        <end position="172"/>
    </location>
</feature>
<dbReference type="Proteomes" id="UP000694548">
    <property type="component" value="Chromosome sgr01"/>
</dbReference>
<dbReference type="InterPro" id="IPR002110">
    <property type="entry name" value="Ankyrin_rpt"/>
</dbReference>
<evidence type="ECO:0000313" key="8">
    <source>
        <dbReference type="Proteomes" id="UP000694548"/>
    </source>
</evidence>
<evidence type="ECO:0000256" key="2">
    <source>
        <dbReference type="ARBA" id="ARBA00023043"/>
    </source>
</evidence>
<dbReference type="PANTHER" id="PTHR14491">
    <property type="entry name" value="SOSONDOWAH, ISOFORM G"/>
    <property type="match status" value="1"/>
</dbReference>